<evidence type="ECO:0000313" key="9">
    <source>
        <dbReference type="EMBL" id="MBT1697841.1"/>
    </source>
</evidence>
<dbReference type="PANTHER" id="PTHR30572">
    <property type="entry name" value="MEMBRANE COMPONENT OF TRANSPORTER-RELATED"/>
    <property type="match status" value="1"/>
</dbReference>
<feature type="transmembrane region" description="Helical" evidence="6">
    <location>
        <begin position="464"/>
        <end position="488"/>
    </location>
</feature>
<name>A0AAP2DKK0_9BACT</name>
<evidence type="ECO:0000256" key="3">
    <source>
        <dbReference type="ARBA" id="ARBA00022692"/>
    </source>
</evidence>
<dbReference type="InterPro" id="IPR025857">
    <property type="entry name" value="MacB_PCD"/>
</dbReference>
<dbReference type="InterPro" id="IPR047699">
    <property type="entry name" value="Permease_put_prefix"/>
</dbReference>
<evidence type="ECO:0000259" key="8">
    <source>
        <dbReference type="Pfam" id="PF12704"/>
    </source>
</evidence>
<dbReference type="GO" id="GO:0005886">
    <property type="term" value="C:plasma membrane"/>
    <property type="evidence" value="ECO:0007669"/>
    <property type="project" value="UniProtKB-SubCell"/>
</dbReference>
<comment type="subcellular location">
    <subcellularLocation>
        <location evidence="1">Cell membrane</location>
        <topology evidence="1">Multi-pass membrane protein</topology>
    </subcellularLocation>
</comment>
<dbReference type="RefSeq" id="WP_254163711.1">
    <property type="nucleotide sequence ID" value="NZ_JAHESF010000011.1"/>
</dbReference>
<dbReference type="NCBIfam" id="NF038404">
    <property type="entry name" value="perm_prefix_2"/>
    <property type="match status" value="1"/>
</dbReference>
<dbReference type="InterPro" id="IPR003838">
    <property type="entry name" value="ABC3_permease_C"/>
</dbReference>
<keyword evidence="2" id="KW-1003">Cell membrane</keyword>
<feature type="transmembrane region" description="Helical" evidence="6">
    <location>
        <begin position="819"/>
        <end position="838"/>
    </location>
</feature>
<evidence type="ECO:0000256" key="4">
    <source>
        <dbReference type="ARBA" id="ARBA00022989"/>
    </source>
</evidence>
<keyword evidence="5 6" id="KW-0472">Membrane</keyword>
<keyword evidence="4 6" id="KW-1133">Transmembrane helix</keyword>
<feature type="transmembrane region" description="Helical" evidence="6">
    <location>
        <begin position="509"/>
        <end position="532"/>
    </location>
</feature>
<feature type="domain" description="MacB-like periplasmic core" evidence="8">
    <location>
        <begin position="96"/>
        <end position="320"/>
    </location>
</feature>
<accession>A0AAP2DKK0</accession>
<comment type="caution">
    <text evidence="9">The sequence shown here is derived from an EMBL/GenBank/DDBJ whole genome shotgun (WGS) entry which is preliminary data.</text>
</comment>
<dbReference type="Pfam" id="PF12704">
    <property type="entry name" value="MacB_PCD"/>
    <property type="match status" value="1"/>
</dbReference>
<dbReference type="Proteomes" id="UP001319200">
    <property type="component" value="Unassembled WGS sequence"/>
</dbReference>
<feature type="transmembrane region" description="Helical" evidence="6">
    <location>
        <begin position="770"/>
        <end position="792"/>
    </location>
</feature>
<evidence type="ECO:0000256" key="1">
    <source>
        <dbReference type="ARBA" id="ARBA00004651"/>
    </source>
</evidence>
<keyword evidence="10" id="KW-1185">Reference proteome</keyword>
<keyword evidence="3 6" id="KW-0812">Transmembrane</keyword>
<evidence type="ECO:0000256" key="5">
    <source>
        <dbReference type="ARBA" id="ARBA00023136"/>
    </source>
</evidence>
<feature type="transmembrane region" description="Helical" evidence="6">
    <location>
        <begin position="367"/>
        <end position="389"/>
    </location>
</feature>
<gene>
    <name evidence="9" type="ORF">KK083_13190</name>
</gene>
<dbReference type="GO" id="GO:0022857">
    <property type="term" value="F:transmembrane transporter activity"/>
    <property type="evidence" value="ECO:0007669"/>
    <property type="project" value="TreeGrafter"/>
</dbReference>
<feature type="transmembrane region" description="Helical" evidence="6">
    <location>
        <begin position="850"/>
        <end position="871"/>
    </location>
</feature>
<sequence>MNNVKIPAWPFHLLAWFCPPALYEGIEGDLIQQFECDVEEAGEKIARRRLFLNTLRFFRPEIIFRNKFSTQLIDTVMFTNYLIIAYRNVLKNKTFSAINIIGLSIGLASCLLIFQFVSFELSYDKFNDKFERTYRITNDRFQNGKLIQHGTIMYPTIGGTMHKDYEEIEEHTRLMPGGEMNVKINDKLFRGDVCHFVDEHFLSVFSFPLLAGQRATALKDRYSVVLTEKVAKKYFEVNDGDYASLIGKTIYWGLDPQPYTVTGICGDVPANSHIQFNVLVSYATLIRPDNTGADDSWQWSDMRHYLVLKPGVDYKKLESKFPAFSERYFKGDKVSGSVEKFYLQPLREAHLYSDYEYDIAKKASGKAVWAMLVVAIFILFIAWVNYINLTTSRALERAKEVGLRKVMGALKSQLIKQFIFESMLLSVIAFLIALLLAQLLQTSFNQLVGTELSLWKVIGEADAFTIAVLCTVLIAGILLSGFYPAFVLSSYQPVTVLKGRFIRSSSGNLMRKALVVFQFTASVALITSTLIVSKQIKFMNETDLGIDLGQILVVRNPERTPYDSTFISRVESFKDRLTQLDGVTSAATSGPLPGRRLGRTFDIRLKDGAGTEHYTMSQFQCDYDFFDTYKIPLLAGRKFLASDHNVNWDKINTVVVNRNATALLGFERPQDIVGRQMTFWGRDWNVVGVVGDFHQESLRSPMEPLFFIPAYGRNATSIRLSTNDYQQLIPAIESAFKEFFPDNIFEYFFIEDRYKQQYSDEDRFAKVVNIFTVLAIIVSCLGLIGLSSYAAVQRTKEIGIRKVLGASVANILSMLSLDFVKLVAVAIVLSIPIAYYFMQNWLATYAYKIALSWTVFILPIVLILSITIVTVSSQIIKVALSNPSRSLRHE</sequence>
<feature type="domain" description="ABC3 transporter permease C-terminal" evidence="7">
    <location>
        <begin position="769"/>
        <end position="876"/>
    </location>
</feature>
<dbReference type="EMBL" id="JAHESF010000011">
    <property type="protein sequence ID" value="MBT1697841.1"/>
    <property type="molecule type" value="Genomic_DNA"/>
</dbReference>
<evidence type="ECO:0000256" key="6">
    <source>
        <dbReference type="SAM" id="Phobius"/>
    </source>
</evidence>
<dbReference type="PANTHER" id="PTHR30572:SF18">
    <property type="entry name" value="ABC-TYPE MACROLIDE FAMILY EXPORT SYSTEM PERMEASE COMPONENT 2"/>
    <property type="match status" value="1"/>
</dbReference>
<dbReference type="InterPro" id="IPR050250">
    <property type="entry name" value="Macrolide_Exporter_MacB"/>
</dbReference>
<evidence type="ECO:0000313" key="10">
    <source>
        <dbReference type="Proteomes" id="UP001319200"/>
    </source>
</evidence>
<reference evidence="9 10" key="1">
    <citation type="submission" date="2021-05" db="EMBL/GenBank/DDBJ databases">
        <title>A Polyphasic approach of four new species of the genus Ohtaekwangia: Ohtaekwangia histidinii sp. nov., Ohtaekwangia cretensis sp. nov., Ohtaekwangia indiensis sp. nov., Ohtaekwangia reichenbachii sp. nov. from diverse environment.</title>
        <authorList>
            <person name="Octaviana S."/>
        </authorList>
    </citation>
    <scope>NUCLEOTIDE SEQUENCE [LARGE SCALE GENOMIC DNA]</scope>
    <source>
        <strain evidence="9 10">PWU4</strain>
    </source>
</reference>
<dbReference type="Pfam" id="PF02687">
    <property type="entry name" value="FtsX"/>
    <property type="match status" value="2"/>
</dbReference>
<feature type="transmembrane region" description="Helical" evidence="6">
    <location>
        <begin position="423"/>
        <end position="444"/>
    </location>
</feature>
<organism evidence="9 10">
    <name type="scientific">Chryseosolibacter histidini</name>
    <dbReference type="NCBI Taxonomy" id="2782349"/>
    <lineage>
        <taxon>Bacteria</taxon>
        <taxon>Pseudomonadati</taxon>
        <taxon>Bacteroidota</taxon>
        <taxon>Cytophagia</taxon>
        <taxon>Cytophagales</taxon>
        <taxon>Chryseotaleaceae</taxon>
        <taxon>Chryseosolibacter</taxon>
    </lineage>
</organism>
<feature type="domain" description="ABC3 transporter permease C-terminal" evidence="7">
    <location>
        <begin position="373"/>
        <end position="489"/>
    </location>
</feature>
<proteinExistence type="predicted"/>
<dbReference type="AlphaFoldDB" id="A0AAP2DKK0"/>
<evidence type="ECO:0000259" key="7">
    <source>
        <dbReference type="Pfam" id="PF02687"/>
    </source>
</evidence>
<feature type="transmembrane region" description="Helical" evidence="6">
    <location>
        <begin position="97"/>
        <end position="117"/>
    </location>
</feature>
<protein>
    <submittedName>
        <fullName evidence="9">ABC transporter permease</fullName>
    </submittedName>
</protein>
<evidence type="ECO:0000256" key="2">
    <source>
        <dbReference type="ARBA" id="ARBA00022475"/>
    </source>
</evidence>